<keyword evidence="10" id="KW-1185">Reference proteome</keyword>
<name>A0A919PJB3_9ACTN</name>
<evidence type="ECO:0000313" key="9">
    <source>
        <dbReference type="EMBL" id="GIG45885.1"/>
    </source>
</evidence>
<keyword evidence="5 8" id="KW-1133">Transmembrane helix</keyword>
<evidence type="ECO:0000313" key="10">
    <source>
        <dbReference type="Proteomes" id="UP000660611"/>
    </source>
</evidence>
<feature type="transmembrane region" description="Helical" evidence="8">
    <location>
        <begin position="230"/>
        <end position="256"/>
    </location>
</feature>
<feature type="transmembrane region" description="Helical" evidence="8">
    <location>
        <begin position="372"/>
        <end position="403"/>
    </location>
</feature>
<evidence type="ECO:0000256" key="7">
    <source>
        <dbReference type="ARBA" id="ARBA00043987"/>
    </source>
</evidence>
<feature type="transmembrane region" description="Helical" evidence="8">
    <location>
        <begin position="160"/>
        <end position="180"/>
    </location>
</feature>
<comment type="subcellular location">
    <subcellularLocation>
        <location evidence="1">Membrane</location>
        <topology evidence="1">Multi-pass membrane protein</topology>
    </subcellularLocation>
</comment>
<keyword evidence="4 8" id="KW-0812">Transmembrane</keyword>
<protein>
    <recommendedName>
        <fullName evidence="11">DUF2029 domain-containing protein</fullName>
    </recommendedName>
</protein>
<evidence type="ECO:0000256" key="2">
    <source>
        <dbReference type="ARBA" id="ARBA00022676"/>
    </source>
</evidence>
<organism evidence="9 10">
    <name type="scientific">Dactylosporangium siamense</name>
    <dbReference type="NCBI Taxonomy" id="685454"/>
    <lineage>
        <taxon>Bacteria</taxon>
        <taxon>Bacillati</taxon>
        <taxon>Actinomycetota</taxon>
        <taxon>Actinomycetes</taxon>
        <taxon>Micromonosporales</taxon>
        <taxon>Micromonosporaceae</taxon>
        <taxon>Dactylosporangium</taxon>
    </lineage>
</organism>
<comment type="similarity">
    <text evidence="7">Belongs to the MptA/B family.</text>
</comment>
<keyword evidence="2" id="KW-0328">Glycosyltransferase</keyword>
<comment type="caution">
    <text evidence="9">The sequence shown here is derived from an EMBL/GenBank/DDBJ whole genome shotgun (WGS) entry which is preliminary data.</text>
</comment>
<feature type="transmembrane region" description="Helical" evidence="8">
    <location>
        <begin position="331"/>
        <end position="352"/>
    </location>
</feature>
<dbReference type="Pfam" id="PF26314">
    <property type="entry name" value="MptA_B_family"/>
    <property type="match status" value="1"/>
</dbReference>
<gene>
    <name evidence="9" type="ORF">Dsi01nite_039260</name>
</gene>
<accession>A0A919PJB3</accession>
<dbReference type="InterPro" id="IPR049829">
    <property type="entry name" value="MptA/B-like"/>
</dbReference>
<evidence type="ECO:0000256" key="3">
    <source>
        <dbReference type="ARBA" id="ARBA00022679"/>
    </source>
</evidence>
<evidence type="ECO:0000256" key="6">
    <source>
        <dbReference type="ARBA" id="ARBA00023136"/>
    </source>
</evidence>
<dbReference type="Proteomes" id="UP000660611">
    <property type="component" value="Unassembled WGS sequence"/>
</dbReference>
<keyword evidence="6 8" id="KW-0472">Membrane</keyword>
<dbReference type="GO" id="GO:0016020">
    <property type="term" value="C:membrane"/>
    <property type="evidence" value="ECO:0007669"/>
    <property type="project" value="UniProtKB-SubCell"/>
</dbReference>
<dbReference type="AlphaFoldDB" id="A0A919PJB3"/>
<feature type="transmembrane region" description="Helical" evidence="8">
    <location>
        <begin position="268"/>
        <end position="289"/>
    </location>
</feature>
<reference evidence="9" key="1">
    <citation type="submission" date="2021-01" db="EMBL/GenBank/DDBJ databases">
        <title>Whole genome shotgun sequence of Dactylosporangium siamense NBRC 106093.</title>
        <authorList>
            <person name="Komaki H."/>
            <person name="Tamura T."/>
        </authorList>
    </citation>
    <scope>NUCLEOTIDE SEQUENCE</scope>
    <source>
        <strain evidence="9">NBRC 106093</strain>
    </source>
</reference>
<dbReference type="NCBIfam" id="NF038066">
    <property type="entry name" value="MptB"/>
    <property type="match status" value="1"/>
</dbReference>
<evidence type="ECO:0008006" key="11">
    <source>
        <dbReference type="Google" id="ProtNLM"/>
    </source>
</evidence>
<evidence type="ECO:0000256" key="1">
    <source>
        <dbReference type="ARBA" id="ARBA00004141"/>
    </source>
</evidence>
<feature type="transmembrane region" description="Helical" evidence="8">
    <location>
        <begin position="192"/>
        <end position="218"/>
    </location>
</feature>
<dbReference type="EMBL" id="BONQ01000057">
    <property type="protein sequence ID" value="GIG45885.1"/>
    <property type="molecule type" value="Genomic_DNA"/>
</dbReference>
<evidence type="ECO:0000256" key="8">
    <source>
        <dbReference type="SAM" id="Phobius"/>
    </source>
</evidence>
<evidence type="ECO:0000256" key="5">
    <source>
        <dbReference type="ARBA" id="ARBA00022989"/>
    </source>
</evidence>
<keyword evidence="3" id="KW-0808">Transferase</keyword>
<sequence length="476" mass="49198">MGPWHHGRVSVNPRWLGLAATVLLAASGFLAGKPVPHDRAWLLGVVVWFVALAMLIRAWWTLREETDQRGVLVTAAIWSLPLLFAPPLGSHDVYAYACQGQLFDAGLDLYRVGPAALPCTWLSDVPELWRETPTPYGPLWIAIEGAAAWLAHGSLPAAVLLLRVAAVLGLLLCVAAVHRLSRQNALLAASPLVLVHVVSGAHNDVVLAGLVLAGFVAARRPGAASGAMSGLAFGLAVAVKVTALTAAPFALLLLFFAGTSRARWTGPAAFAGAAVGAYTILALLTGHGLGFLHALGSTSTMVQWLSVPTGVGMAVGYVLRVTGQPESFATAVAVARAAGLLALAAILLALWWRAARTLARDGDAAGRRGRDVVLTAAGIGMLAAAVLGPVFYAWYAIAGIALLAGTVLTGRLRTVVHVAAAGLPLLTLPDSLGLATKTKVPGAFLDVALVAAAAVHLIRRRGTVTEVPAAPEATRP</sequence>
<feature type="transmembrane region" description="Helical" evidence="8">
    <location>
        <begin position="41"/>
        <end position="59"/>
    </location>
</feature>
<evidence type="ECO:0000256" key="4">
    <source>
        <dbReference type="ARBA" id="ARBA00022692"/>
    </source>
</evidence>
<proteinExistence type="inferred from homology"/>
<dbReference type="GO" id="GO:0016757">
    <property type="term" value="F:glycosyltransferase activity"/>
    <property type="evidence" value="ECO:0007669"/>
    <property type="project" value="UniProtKB-KW"/>
</dbReference>